<feature type="compositionally biased region" description="Basic and acidic residues" evidence="1">
    <location>
        <begin position="250"/>
        <end position="265"/>
    </location>
</feature>
<keyword evidence="3" id="KW-1185">Reference proteome</keyword>
<comment type="caution">
    <text evidence="2">The sequence shown here is derived from an EMBL/GenBank/DDBJ whole genome shotgun (WGS) entry which is preliminary data.</text>
</comment>
<reference evidence="2" key="1">
    <citation type="submission" date="2022-04" db="EMBL/GenBank/DDBJ databases">
        <title>Carnegiea gigantea Genome sequencing and assembly v2.</title>
        <authorList>
            <person name="Copetti D."/>
            <person name="Sanderson M.J."/>
            <person name="Burquez A."/>
            <person name="Wojciechowski M.F."/>
        </authorList>
    </citation>
    <scope>NUCLEOTIDE SEQUENCE</scope>
    <source>
        <strain evidence="2">SGP5-SGP5p</strain>
        <tissue evidence="2">Aerial part</tissue>
    </source>
</reference>
<sequence length="497" mass="53788">MRGRFGLLKNANGIGSKRIGSAAKLASCSAFSASSAGGSSGGGRGRGAPPPSKFNFVSSHSGDADSGDGLDNMDNLPLSGIGRGRGKPIASTPSLPSFNSFVASNQPSQQQGLGRGRGGQYRQPSESLNDQDSAPKRPIFLRNDEATGARSVAQSVTAVPRQPIGEKHLPESILNVLTGSGRGVPARRDLPKEGSKEENRHLRPRQAVTTAPGAGRGREKFEPGEGSSEVRKPKMSRNEAVKNAVGILSRGDEEQGEGGRGREVGAGRGRGRGRRRGPGARGRGRGRRDDLDGDNEGDDEDDDDDVIFVGDDADGEKLAKALGPEKVNELTEAYQEMSSRVLPDPEEDEIIEAFDINLKIELEPEYHFADFESNPDIDEKPPMPLHEALEKVKPFLMAYEGIESQEEWENAVKETMERVPLLKAIVDHYCGLDRVTGKQQQGELERVAKTLPTSVPDSVKRFTDRAVLSLQSNPGWGFDRKCQFMDKLVDEFSKAYK</sequence>
<evidence type="ECO:0000313" key="3">
    <source>
        <dbReference type="Proteomes" id="UP001153076"/>
    </source>
</evidence>
<dbReference type="AlphaFoldDB" id="A0A9Q1KB39"/>
<dbReference type="OrthoDB" id="1932806at2759"/>
<dbReference type="PANTHER" id="PTHR47911:SF1">
    <property type="entry name" value="OS06G0664400 PROTEIN"/>
    <property type="match status" value="1"/>
</dbReference>
<feature type="compositionally biased region" description="Basic residues" evidence="1">
    <location>
        <begin position="269"/>
        <end position="286"/>
    </location>
</feature>
<feature type="compositionally biased region" description="Basic and acidic residues" evidence="1">
    <location>
        <begin position="186"/>
        <end position="201"/>
    </location>
</feature>
<dbReference type="PANTHER" id="PTHR47911">
    <property type="entry name" value="HYDROXYPROLINE-RICH GLYCOPROTEIN-LIKE"/>
    <property type="match status" value="1"/>
</dbReference>
<feature type="region of interest" description="Disordered" evidence="1">
    <location>
        <begin position="32"/>
        <end position="312"/>
    </location>
</feature>
<dbReference type="EMBL" id="JAKOGI010000183">
    <property type="protein sequence ID" value="KAJ8440786.1"/>
    <property type="molecule type" value="Genomic_DNA"/>
</dbReference>
<proteinExistence type="predicted"/>
<protein>
    <submittedName>
        <fullName evidence="2">Uncharacterized protein</fullName>
    </submittedName>
</protein>
<organism evidence="2 3">
    <name type="scientific">Carnegiea gigantea</name>
    <dbReference type="NCBI Taxonomy" id="171969"/>
    <lineage>
        <taxon>Eukaryota</taxon>
        <taxon>Viridiplantae</taxon>
        <taxon>Streptophyta</taxon>
        <taxon>Embryophyta</taxon>
        <taxon>Tracheophyta</taxon>
        <taxon>Spermatophyta</taxon>
        <taxon>Magnoliopsida</taxon>
        <taxon>eudicotyledons</taxon>
        <taxon>Gunneridae</taxon>
        <taxon>Pentapetalae</taxon>
        <taxon>Caryophyllales</taxon>
        <taxon>Cactineae</taxon>
        <taxon>Cactaceae</taxon>
        <taxon>Cactoideae</taxon>
        <taxon>Echinocereeae</taxon>
        <taxon>Carnegiea</taxon>
    </lineage>
</organism>
<feature type="compositionally biased region" description="Polar residues" evidence="1">
    <location>
        <begin position="91"/>
        <end position="108"/>
    </location>
</feature>
<evidence type="ECO:0000313" key="2">
    <source>
        <dbReference type="EMBL" id="KAJ8440786.1"/>
    </source>
</evidence>
<evidence type="ECO:0000256" key="1">
    <source>
        <dbReference type="SAM" id="MobiDB-lite"/>
    </source>
</evidence>
<accession>A0A9Q1KB39</accession>
<name>A0A9Q1KB39_9CARY</name>
<gene>
    <name evidence="2" type="ORF">Cgig2_000674</name>
</gene>
<feature type="compositionally biased region" description="Acidic residues" evidence="1">
    <location>
        <begin position="291"/>
        <end position="312"/>
    </location>
</feature>
<dbReference type="Proteomes" id="UP001153076">
    <property type="component" value="Unassembled WGS sequence"/>
</dbReference>
<feature type="compositionally biased region" description="Basic and acidic residues" evidence="1">
    <location>
        <begin position="216"/>
        <end position="240"/>
    </location>
</feature>